<protein>
    <submittedName>
        <fullName evidence="2">Uncharacterized protein</fullName>
    </submittedName>
</protein>
<gene>
    <name evidence="2" type="ORF">PXEA_LOCUS1958</name>
</gene>
<evidence type="ECO:0000313" key="2">
    <source>
        <dbReference type="EMBL" id="VEL08518.1"/>
    </source>
</evidence>
<keyword evidence="1" id="KW-0812">Transmembrane</keyword>
<accession>A0A448WCK9</accession>
<sequence length="124" mass="13967">MFTVRVLKVPLSTKLPPELAESSLESVRDAATVLQGRLSGLIENHQQISVTLAEANLSNQQLHDAISPHLENLRKLTQPIEQLETDFPSIQELISGKANVFLPTLLFFSLIILFFTLLYTYIFM</sequence>
<dbReference type="OrthoDB" id="10266451at2759"/>
<keyword evidence="1" id="KW-1133">Transmembrane helix</keyword>
<feature type="transmembrane region" description="Helical" evidence="1">
    <location>
        <begin position="100"/>
        <end position="122"/>
    </location>
</feature>
<evidence type="ECO:0000313" key="3">
    <source>
        <dbReference type="Proteomes" id="UP000784294"/>
    </source>
</evidence>
<dbReference type="EMBL" id="CAAALY010004181">
    <property type="protein sequence ID" value="VEL08518.1"/>
    <property type="molecule type" value="Genomic_DNA"/>
</dbReference>
<organism evidence="2 3">
    <name type="scientific">Protopolystoma xenopodis</name>
    <dbReference type="NCBI Taxonomy" id="117903"/>
    <lineage>
        <taxon>Eukaryota</taxon>
        <taxon>Metazoa</taxon>
        <taxon>Spiralia</taxon>
        <taxon>Lophotrochozoa</taxon>
        <taxon>Platyhelminthes</taxon>
        <taxon>Monogenea</taxon>
        <taxon>Polyopisthocotylea</taxon>
        <taxon>Polystomatidea</taxon>
        <taxon>Polystomatidae</taxon>
        <taxon>Protopolystoma</taxon>
    </lineage>
</organism>
<dbReference type="Proteomes" id="UP000784294">
    <property type="component" value="Unassembled WGS sequence"/>
</dbReference>
<comment type="caution">
    <text evidence="2">The sequence shown here is derived from an EMBL/GenBank/DDBJ whole genome shotgun (WGS) entry which is preliminary data.</text>
</comment>
<dbReference type="AlphaFoldDB" id="A0A448WCK9"/>
<keyword evidence="3" id="KW-1185">Reference proteome</keyword>
<evidence type="ECO:0000256" key="1">
    <source>
        <dbReference type="SAM" id="Phobius"/>
    </source>
</evidence>
<keyword evidence="1" id="KW-0472">Membrane</keyword>
<proteinExistence type="predicted"/>
<reference evidence="2" key="1">
    <citation type="submission" date="2018-11" db="EMBL/GenBank/DDBJ databases">
        <authorList>
            <consortium name="Pathogen Informatics"/>
        </authorList>
    </citation>
    <scope>NUCLEOTIDE SEQUENCE</scope>
</reference>
<name>A0A448WCK9_9PLAT</name>